<dbReference type="InterPro" id="IPR036396">
    <property type="entry name" value="Cyt_P450_sf"/>
</dbReference>
<dbReference type="AlphaFoldDB" id="A0A6M8HT82"/>
<dbReference type="SUPFAM" id="SSF48264">
    <property type="entry name" value="Cytochrome P450"/>
    <property type="match status" value="1"/>
</dbReference>
<dbReference type="GO" id="GO:0005506">
    <property type="term" value="F:iron ion binding"/>
    <property type="evidence" value="ECO:0007669"/>
    <property type="project" value="InterPro"/>
</dbReference>
<gene>
    <name evidence="7" type="ORF">HN018_17260</name>
</gene>
<comment type="similarity">
    <text evidence="2 6">Belongs to the cytochrome P450 family.</text>
</comment>
<dbReference type="GO" id="GO:0016705">
    <property type="term" value="F:oxidoreductase activity, acting on paired donors, with incorporation or reduction of molecular oxygen"/>
    <property type="evidence" value="ECO:0007669"/>
    <property type="project" value="InterPro"/>
</dbReference>
<name>A0A6M8HT82_9PROT</name>
<evidence type="ECO:0000313" key="7">
    <source>
        <dbReference type="EMBL" id="QKE91550.1"/>
    </source>
</evidence>
<protein>
    <submittedName>
        <fullName evidence="7">Cytochrome P450</fullName>
    </submittedName>
</protein>
<evidence type="ECO:0000256" key="1">
    <source>
        <dbReference type="ARBA" id="ARBA00001971"/>
    </source>
</evidence>
<keyword evidence="3 5" id="KW-0479">Metal-binding</keyword>
<evidence type="ECO:0000256" key="6">
    <source>
        <dbReference type="RuleBase" id="RU000461"/>
    </source>
</evidence>
<dbReference type="Pfam" id="PF00067">
    <property type="entry name" value="p450"/>
    <property type="match status" value="1"/>
</dbReference>
<dbReference type="EMBL" id="CP053708">
    <property type="protein sequence ID" value="QKE91550.1"/>
    <property type="molecule type" value="Genomic_DNA"/>
</dbReference>
<dbReference type="InterPro" id="IPR017972">
    <property type="entry name" value="Cyt_P450_CS"/>
</dbReference>
<dbReference type="KEGG" id="lck:HN018_17260"/>
<dbReference type="Gene3D" id="1.10.630.10">
    <property type="entry name" value="Cytochrome P450"/>
    <property type="match status" value="1"/>
</dbReference>
<keyword evidence="8" id="KW-1185">Reference proteome</keyword>
<evidence type="ECO:0000256" key="4">
    <source>
        <dbReference type="ARBA" id="ARBA00023004"/>
    </source>
</evidence>
<proteinExistence type="inferred from homology"/>
<accession>A0A6M8HT82</accession>
<dbReference type="InterPro" id="IPR050121">
    <property type="entry name" value="Cytochrome_P450_monoxygenase"/>
</dbReference>
<dbReference type="PRINTS" id="PR00385">
    <property type="entry name" value="P450"/>
</dbReference>
<reference evidence="7 8" key="1">
    <citation type="journal article" date="2014" name="World J. Microbiol. Biotechnol.">
        <title>Biodiversity and physiological characteristics of Antarctic and Arctic lichens-associated bacteria.</title>
        <authorList>
            <person name="Lee Y.M."/>
            <person name="Kim E.H."/>
            <person name="Lee H.K."/>
            <person name="Hong S.G."/>
        </authorList>
    </citation>
    <scope>NUCLEOTIDE SEQUENCE [LARGE SCALE GENOMIC DNA]</scope>
    <source>
        <strain evidence="7 8">PAMC 26569</strain>
    </source>
</reference>
<dbReference type="InterPro" id="IPR001128">
    <property type="entry name" value="Cyt_P450"/>
</dbReference>
<keyword evidence="4 5" id="KW-0408">Iron</keyword>
<dbReference type="PRINTS" id="PR00465">
    <property type="entry name" value="EP450IV"/>
</dbReference>
<feature type="binding site" description="axial binding residue" evidence="5">
    <location>
        <position position="421"/>
    </location>
    <ligand>
        <name>heme</name>
        <dbReference type="ChEBI" id="CHEBI:30413"/>
    </ligand>
    <ligandPart>
        <name>Fe</name>
        <dbReference type="ChEBI" id="CHEBI:18248"/>
    </ligandPart>
</feature>
<dbReference type="GO" id="GO:0004497">
    <property type="term" value="F:monooxygenase activity"/>
    <property type="evidence" value="ECO:0007669"/>
    <property type="project" value="UniProtKB-KW"/>
</dbReference>
<evidence type="ECO:0000313" key="8">
    <source>
        <dbReference type="Proteomes" id="UP000500767"/>
    </source>
</evidence>
<dbReference type="Proteomes" id="UP000500767">
    <property type="component" value="Chromosome"/>
</dbReference>
<evidence type="ECO:0000256" key="5">
    <source>
        <dbReference type="PIRSR" id="PIRSR602403-1"/>
    </source>
</evidence>
<comment type="cofactor">
    <cofactor evidence="1 5">
        <name>heme</name>
        <dbReference type="ChEBI" id="CHEBI:30413"/>
    </cofactor>
</comment>
<dbReference type="GO" id="GO:0020037">
    <property type="term" value="F:heme binding"/>
    <property type="evidence" value="ECO:0007669"/>
    <property type="project" value="InterPro"/>
</dbReference>
<organism evidence="7 8">
    <name type="scientific">Lichenicola cladoniae</name>
    <dbReference type="NCBI Taxonomy" id="1484109"/>
    <lineage>
        <taxon>Bacteria</taxon>
        <taxon>Pseudomonadati</taxon>
        <taxon>Pseudomonadota</taxon>
        <taxon>Alphaproteobacteria</taxon>
        <taxon>Acetobacterales</taxon>
        <taxon>Acetobacteraceae</taxon>
        <taxon>Lichenicola</taxon>
    </lineage>
</organism>
<evidence type="ECO:0000256" key="3">
    <source>
        <dbReference type="ARBA" id="ARBA00022723"/>
    </source>
</evidence>
<dbReference type="InterPro" id="IPR002403">
    <property type="entry name" value="Cyt_P450_E_grp-IV"/>
</dbReference>
<dbReference type="PROSITE" id="PS00086">
    <property type="entry name" value="CYTOCHROME_P450"/>
    <property type="match status" value="1"/>
</dbReference>
<sequence>MQDTLLAPTRPALPRAVFPRTGAHLPKPPLPTRIRSQPESFLVLRRNPLELWGAPAYRELILPGSFLGSKQLLLNDPAAIRHVLLGNHENYVRGAPTRRVLQPVLGEGLFLAEGEAWRHQRRVIAPALAPRVLPILVRHIVSVTQSAEQELASRGAGSFELMPVLQRLTLDIAGQSMFSLEMGRFGDALRGLLVRYARDYAKVGLFDMLLPDGWTTPLDRGRASFRADWLALMDRIIAARTEQDAAVPDDAPRDLFDLLRQARDPETGQGFSHELMRDEVSTLILAGHETTAVSLFWACYAAARLPEYQDAIAAEASALDLSPDGAASALPKLKLTRAFLDEALRLYPPAYLIVRQAKEADTIAGHQVDPGTVVTISPWILHRHESHWTDPDRFDSSRFLAGAPVPDRMVYMPFGAGPRICVGAQFALAEGTLVLARLLARFRLSFAGSSTVVPRGLVTTQPDRAVRFRLTDRRS</sequence>
<evidence type="ECO:0000256" key="2">
    <source>
        <dbReference type="ARBA" id="ARBA00010617"/>
    </source>
</evidence>
<keyword evidence="5 6" id="KW-0349">Heme</keyword>
<keyword evidence="6" id="KW-0503">Monooxygenase</keyword>
<dbReference type="PANTHER" id="PTHR24305:SF166">
    <property type="entry name" value="CYTOCHROME P450 12A4, MITOCHONDRIAL-RELATED"/>
    <property type="match status" value="1"/>
</dbReference>
<keyword evidence="6" id="KW-0560">Oxidoreductase</keyword>
<dbReference type="PANTHER" id="PTHR24305">
    <property type="entry name" value="CYTOCHROME P450"/>
    <property type="match status" value="1"/>
</dbReference>